<accession>A0AAT9FN64</accession>
<protein>
    <recommendedName>
        <fullName evidence="3">PDGLE domain-containing protein</fullName>
    </recommendedName>
</protein>
<proteinExistence type="predicted"/>
<gene>
    <name evidence="2" type="ORF">NT6N_23920</name>
</gene>
<keyword evidence="1" id="KW-0472">Membrane</keyword>
<organism evidence="2">
    <name type="scientific">Oceaniferula spumae</name>
    <dbReference type="NCBI Taxonomy" id="2979115"/>
    <lineage>
        <taxon>Bacteria</taxon>
        <taxon>Pseudomonadati</taxon>
        <taxon>Verrucomicrobiota</taxon>
        <taxon>Verrucomicrobiia</taxon>
        <taxon>Verrucomicrobiales</taxon>
        <taxon>Verrucomicrobiaceae</taxon>
        <taxon>Oceaniferula</taxon>
    </lineage>
</organism>
<dbReference type="EMBL" id="AP026866">
    <property type="protein sequence ID" value="BDS07352.1"/>
    <property type="molecule type" value="Genomic_DNA"/>
</dbReference>
<keyword evidence="1" id="KW-0812">Transmembrane</keyword>
<evidence type="ECO:0000313" key="2">
    <source>
        <dbReference type="EMBL" id="BDS07352.1"/>
    </source>
</evidence>
<evidence type="ECO:0008006" key="3">
    <source>
        <dbReference type="Google" id="ProtNLM"/>
    </source>
</evidence>
<dbReference type="AlphaFoldDB" id="A0AAT9FN64"/>
<feature type="transmembrane region" description="Helical" evidence="1">
    <location>
        <begin position="9"/>
        <end position="28"/>
    </location>
</feature>
<name>A0AAT9FN64_9BACT</name>
<evidence type="ECO:0000256" key="1">
    <source>
        <dbReference type="SAM" id="Phobius"/>
    </source>
</evidence>
<feature type="transmembrane region" description="Helical" evidence="1">
    <location>
        <begin position="73"/>
        <end position="94"/>
    </location>
</feature>
<dbReference type="KEGG" id="osu:NT6N_23920"/>
<keyword evidence="1" id="KW-1133">Transmembrane helix</keyword>
<sequence length="98" mass="10882">MNTSAHGKIYGWLLTIVGIILCFLPLYAEWFTKELVELSNNNDISEGHNSQEDLYSFSTSAIESYSMMHVSPWIPFIGGLVALFGGFLLGRAHITPDS</sequence>
<reference evidence="2" key="1">
    <citation type="submission" date="2024-07" db="EMBL/GenBank/DDBJ databases">
        <title>Complete genome sequence of Verrucomicrobiaceae bacterium NT6N.</title>
        <authorList>
            <person name="Huang C."/>
            <person name="Takami H."/>
            <person name="Hamasaki K."/>
        </authorList>
    </citation>
    <scope>NUCLEOTIDE SEQUENCE</scope>
    <source>
        <strain evidence="2">NT6N</strain>
    </source>
</reference>